<feature type="transmembrane region" description="Helical" evidence="1">
    <location>
        <begin position="39"/>
        <end position="59"/>
    </location>
</feature>
<comment type="caution">
    <text evidence="2">The sequence shown here is derived from an EMBL/GenBank/DDBJ whole genome shotgun (WGS) entry which is preliminary data.</text>
</comment>
<keyword evidence="1" id="KW-1133">Transmembrane helix</keyword>
<dbReference type="Proteomes" id="UP001501725">
    <property type="component" value="Unassembled WGS sequence"/>
</dbReference>
<proteinExistence type="predicted"/>
<feature type="transmembrane region" description="Helical" evidence="1">
    <location>
        <begin position="96"/>
        <end position="117"/>
    </location>
</feature>
<sequence>MSRSLRIGLTAAYFLLCCYLFTMPGTAFPKEDWLDRIFFDKWVHIGLFGLLALLLCWCGPYRSVRSLFLIAALLTAYGGAVEFVQDRWIPHRSFDLWDWVADVVGIGTGLWAWLWLLPRWTGRRRNIA</sequence>
<evidence type="ECO:0008006" key="4">
    <source>
        <dbReference type="Google" id="ProtNLM"/>
    </source>
</evidence>
<dbReference type="EMBL" id="BAABGY010000002">
    <property type="protein sequence ID" value="GAA4320439.1"/>
    <property type="molecule type" value="Genomic_DNA"/>
</dbReference>
<name>A0ABP8GAR7_9BACT</name>
<evidence type="ECO:0000313" key="2">
    <source>
        <dbReference type="EMBL" id="GAA4320439.1"/>
    </source>
</evidence>
<protein>
    <recommendedName>
        <fullName evidence="4">VanZ family protein</fullName>
    </recommendedName>
</protein>
<evidence type="ECO:0000313" key="3">
    <source>
        <dbReference type="Proteomes" id="UP001501725"/>
    </source>
</evidence>
<dbReference type="PANTHER" id="PTHR28008">
    <property type="entry name" value="DOMAIN PROTEIN, PUTATIVE (AFU_ORTHOLOGUE AFUA_3G10980)-RELATED"/>
    <property type="match status" value="1"/>
</dbReference>
<feature type="transmembrane region" description="Helical" evidence="1">
    <location>
        <begin position="66"/>
        <end position="84"/>
    </location>
</feature>
<gene>
    <name evidence="2" type="ORF">GCM10023184_05610</name>
</gene>
<organism evidence="2 3">
    <name type="scientific">Flaviaesturariibacter amylovorans</name>
    <dbReference type="NCBI Taxonomy" id="1084520"/>
    <lineage>
        <taxon>Bacteria</taxon>
        <taxon>Pseudomonadati</taxon>
        <taxon>Bacteroidota</taxon>
        <taxon>Chitinophagia</taxon>
        <taxon>Chitinophagales</taxon>
        <taxon>Chitinophagaceae</taxon>
        <taxon>Flaviaestuariibacter</taxon>
    </lineage>
</organism>
<reference evidence="3" key="1">
    <citation type="journal article" date="2019" name="Int. J. Syst. Evol. Microbiol.">
        <title>The Global Catalogue of Microorganisms (GCM) 10K type strain sequencing project: providing services to taxonomists for standard genome sequencing and annotation.</title>
        <authorList>
            <consortium name="The Broad Institute Genomics Platform"/>
            <consortium name="The Broad Institute Genome Sequencing Center for Infectious Disease"/>
            <person name="Wu L."/>
            <person name="Ma J."/>
        </authorList>
    </citation>
    <scope>NUCLEOTIDE SEQUENCE [LARGE SCALE GENOMIC DNA]</scope>
    <source>
        <strain evidence="3">JCM 17919</strain>
    </source>
</reference>
<keyword evidence="1" id="KW-0812">Transmembrane</keyword>
<accession>A0ABP8GAR7</accession>
<dbReference type="NCBIfam" id="NF037970">
    <property type="entry name" value="vanZ_1"/>
    <property type="match status" value="1"/>
</dbReference>
<keyword evidence="1" id="KW-0472">Membrane</keyword>
<keyword evidence="3" id="KW-1185">Reference proteome</keyword>
<dbReference type="RefSeq" id="WP_345253183.1">
    <property type="nucleotide sequence ID" value="NZ_BAABGY010000002.1"/>
</dbReference>
<dbReference type="PANTHER" id="PTHR28008:SF1">
    <property type="entry name" value="DOMAIN PROTEIN, PUTATIVE (AFU_ORTHOLOGUE AFUA_3G10980)-RELATED"/>
    <property type="match status" value="1"/>
</dbReference>
<evidence type="ECO:0000256" key="1">
    <source>
        <dbReference type="SAM" id="Phobius"/>
    </source>
</evidence>